<evidence type="ECO:0000313" key="2">
    <source>
        <dbReference type="EMBL" id="CAI9934471.1"/>
    </source>
</evidence>
<evidence type="ECO:0000256" key="1">
    <source>
        <dbReference type="SAM" id="Phobius"/>
    </source>
</evidence>
<evidence type="ECO:0000313" key="3">
    <source>
        <dbReference type="EMBL" id="CAI9937938.1"/>
    </source>
</evidence>
<comment type="caution">
    <text evidence="2">The sequence shown here is derived from an EMBL/GenBank/DDBJ whole genome shotgun (WGS) entry which is preliminary data.</text>
</comment>
<dbReference type="EMBL" id="CAXDID020000473">
    <property type="protein sequence ID" value="CAL6095117.1"/>
    <property type="molecule type" value="Genomic_DNA"/>
</dbReference>
<evidence type="ECO:0000313" key="4">
    <source>
        <dbReference type="EMBL" id="CAL6014610.1"/>
    </source>
</evidence>
<feature type="transmembrane region" description="Helical" evidence="1">
    <location>
        <begin position="25"/>
        <end position="53"/>
    </location>
</feature>
<keyword evidence="6" id="KW-1185">Reference proteome</keyword>
<protein>
    <submittedName>
        <fullName evidence="4">Hypothetical_protein</fullName>
    </submittedName>
</protein>
<keyword evidence="1" id="KW-0812">Transmembrane</keyword>
<gene>
    <name evidence="2" type="ORF">HINF_LOCUS22116</name>
    <name evidence="4" type="ORF">HINF_LOCUS24349</name>
    <name evidence="3" type="ORF">HINF_LOCUS25583</name>
    <name evidence="5" type="ORF">HINF_LOCUS67795</name>
</gene>
<evidence type="ECO:0000313" key="6">
    <source>
        <dbReference type="Proteomes" id="UP001642409"/>
    </source>
</evidence>
<dbReference type="Proteomes" id="UP001642409">
    <property type="component" value="Unassembled WGS sequence"/>
</dbReference>
<reference evidence="2" key="1">
    <citation type="submission" date="2023-06" db="EMBL/GenBank/DDBJ databases">
        <authorList>
            <person name="Kurt Z."/>
        </authorList>
    </citation>
    <scope>NUCLEOTIDE SEQUENCE</scope>
</reference>
<sequence length="444" mass="52546">MQFLQTQYWFSLQTRDQAKRNLKTAAFVICCIILSPLILLGAVFLSLILLIIVPVQNVLNEKKLKEIRKKRFKQFILKQNEGQKRMFIFKPINGIELYYSVVNGQIELINKQEQVISNIKTKYSFNPGEEQSFPYFVHQKKVFQSEISNTDYKIPEEQFTNVHFCNGKTYFNVLDMIFVVKKDLGIQVVSQLPNYGLHYGGFQKLSHQGGNMFTMNNKLYVHNNSKKLYQVKANHKLKCIRSNHKNIFYYQFCDKVYAITMHDIYLVMTNLKLVRIKEMYNIKVIMALNGILIIKSDCIVEQDYYYVMNMQTAEIIQILKQDQNFEALYGFRSIFSLGSLGKQLNSNVFQQIFGYDSNKLEKYYSNYIRQYGQCQRPIFVYLFNNDLNILVNNSYEQLNILYNLKQEMKNVVKYRIEKVLFSIRTLNVEMTTKFSYLFKETQAQ</sequence>
<proteinExistence type="predicted"/>
<keyword evidence="1" id="KW-1133">Transmembrane helix</keyword>
<dbReference type="AlphaFoldDB" id="A0AA86P954"/>
<evidence type="ECO:0000313" key="5">
    <source>
        <dbReference type="EMBL" id="CAL6095117.1"/>
    </source>
</evidence>
<accession>A0AA86P954</accession>
<dbReference type="EMBL" id="CATOUU010000570">
    <property type="protein sequence ID" value="CAI9934471.1"/>
    <property type="molecule type" value="Genomic_DNA"/>
</dbReference>
<dbReference type="EMBL" id="CAXDID020000071">
    <property type="protein sequence ID" value="CAL6014610.1"/>
    <property type="molecule type" value="Genomic_DNA"/>
</dbReference>
<organism evidence="2">
    <name type="scientific">Hexamita inflata</name>
    <dbReference type="NCBI Taxonomy" id="28002"/>
    <lineage>
        <taxon>Eukaryota</taxon>
        <taxon>Metamonada</taxon>
        <taxon>Diplomonadida</taxon>
        <taxon>Hexamitidae</taxon>
        <taxon>Hexamitinae</taxon>
        <taxon>Hexamita</taxon>
    </lineage>
</organism>
<name>A0AA86P954_9EUKA</name>
<keyword evidence="1" id="KW-0472">Membrane</keyword>
<dbReference type="EMBL" id="CATOUU010000653">
    <property type="protein sequence ID" value="CAI9937938.1"/>
    <property type="molecule type" value="Genomic_DNA"/>
</dbReference>
<reference evidence="4 6" key="2">
    <citation type="submission" date="2024-07" db="EMBL/GenBank/DDBJ databases">
        <authorList>
            <person name="Akdeniz Z."/>
        </authorList>
    </citation>
    <scope>NUCLEOTIDE SEQUENCE [LARGE SCALE GENOMIC DNA]</scope>
</reference>